<name>X1JGT4_9ZZZZ</name>
<organism evidence="1">
    <name type="scientific">marine sediment metagenome</name>
    <dbReference type="NCBI Taxonomy" id="412755"/>
    <lineage>
        <taxon>unclassified sequences</taxon>
        <taxon>metagenomes</taxon>
        <taxon>ecological metagenomes</taxon>
    </lineage>
</organism>
<evidence type="ECO:0008006" key="2">
    <source>
        <dbReference type="Google" id="ProtNLM"/>
    </source>
</evidence>
<proteinExistence type="predicted"/>
<accession>X1JGT4</accession>
<dbReference type="NCBIfam" id="TIGR04076">
    <property type="entry name" value="TIGR04076 family protein"/>
    <property type="match status" value="1"/>
</dbReference>
<feature type="non-terminal residue" evidence="1">
    <location>
        <position position="1"/>
    </location>
</feature>
<dbReference type="InterPro" id="IPR023811">
    <property type="entry name" value="CHP04076"/>
</dbReference>
<protein>
    <recommendedName>
        <fullName evidence="2">TIGR04076 family protein</fullName>
    </recommendedName>
</protein>
<comment type="caution">
    <text evidence="1">The sequence shown here is derived from an EMBL/GenBank/DDBJ whole genome shotgun (WGS) entry which is preliminary data.</text>
</comment>
<reference evidence="1" key="1">
    <citation type="journal article" date="2014" name="Front. Microbiol.">
        <title>High frequency of phylogenetically diverse reductive dehalogenase-homologous genes in deep subseafloor sedimentary metagenomes.</title>
        <authorList>
            <person name="Kawai M."/>
            <person name="Futagami T."/>
            <person name="Toyoda A."/>
            <person name="Takaki Y."/>
            <person name="Nishi S."/>
            <person name="Hori S."/>
            <person name="Arai W."/>
            <person name="Tsubouchi T."/>
            <person name="Morono Y."/>
            <person name="Uchiyama I."/>
            <person name="Ito T."/>
            <person name="Fujiyama A."/>
            <person name="Inagaki F."/>
            <person name="Takami H."/>
        </authorList>
    </citation>
    <scope>NUCLEOTIDE SEQUENCE</scope>
    <source>
        <strain evidence="1">Expedition CK06-06</strain>
    </source>
</reference>
<sequence>WNSPFAERYDVAIKVISQKGSCTAGHKVGDEWVIGNESPEGICLLALNAVYHNARVLMFGGSFPWESNPDVATGVACPDGKNPVVFELRRLRK</sequence>
<dbReference type="EMBL" id="BARV01001200">
    <property type="protein sequence ID" value="GAH93222.1"/>
    <property type="molecule type" value="Genomic_DNA"/>
</dbReference>
<dbReference type="AlphaFoldDB" id="X1JGT4"/>
<gene>
    <name evidence="1" type="ORF">S06H3_03624</name>
</gene>
<evidence type="ECO:0000313" key="1">
    <source>
        <dbReference type="EMBL" id="GAH93222.1"/>
    </source>
</evidence>